<dbReference type="PANTHER" id="PTHR10677:SF25">
    <property type="entry name" value="UBIQUITIN-LIKE PROTEIN 7"/>
    <property type="match status" value="1"/>
</dbReference>
<dbReference type="GO" id="GO:0006511">
    <property type="term" value="P:ubiquitin-dependent protein catabolic process"/>
    <property type="evidence" value="ECO:0007669"/>
    <property type="project" value="TreeGrafter"/>
</dbReference>
<evidence type="ECO:0000313" key="4">
    <source>
        <dbReference type="Proteomes" id="UP000829291"/>
    </source>
</evidence>
<name>A0A6J0BUS0_NEOLC</name>
<dbReference type="Gene3D" id="3.10.20.90">
    <property type="entry name" value="Phosphatidylinositol 3-kinase Catalytic Subunit, Chain A, domain 1"/>
    <property type="match status" value="1"/>
</dbReference>
<dbReference type="CDD" id="cd14326">
    <property type="entry name" value="UBA_UBL7"/>
    <property type="match status" value="1"/>
</dbReference>
<evidence type="ECO:0000313" key="5">
    <source>
        <dbReference type="RefSeq" id="XP_015518124.2"/>
    </source>
</evidence>
<dbReference type="PROSITE" id="PS50030">
    <property type="entry name" value="UBA"/>
    <property type="match status" value="1"/>
</dbReference>
<dbReference type="AlphaFoldDB" id="A0A6J0BUS0"/>
<dbReference type="SUPFAM" id="SSF54236">
    <property type="entry name" value="Ubiquitin-like"/>
    <property type="match status" value="1"/>
</dbReference>
<proteinExistence type="predicted"/>
<dbReference type="CDD" id="cd17039">
    <property type="entry name" value="Ubl_ubiquitin_like"/>
    <property type="match status" value="1"/>
</dbReference>
<dbReference type="SMART" id="SM00165">
    <property type="entry name" value="UBA"/>
    <property type="match status" value="1"/>
</dbReference>
<dbReference type="InterPro" id="IPR015940">
    <property type="entry name" value="UBA"/>
</dbReference>
<dbReference type="GeneID" id="107223065"/>
<evidence type="ECO:0000259" key="3">
    <source>
        <dbReference type="PROSITE" id="PS50053"/>
    </source>
</evidence>
<protein>
    <submittedName>
        <fullName evidence="5">Ubiquitin-like protein 7</fullName>
    </submittedName>
</protein>
<dbReference type="InParanoid" id="A0A6J0BUS0"/>
<dbReference type="InterPro" id="IPR047878">
    <property type="entry name" value="UBL7_UBA"/>
</dbReference>
<feature type="region of interest" description="Disordered" evidence="1">
    <location>
        <begin position="213"/>
        <end position="239"/>
    </location>
</feature>
<dbReference type="SUPFAM" id="SSF46934">
    <property type="entry name" value="UBA-like"/>
    <property type="match status" value="1"/>
</dbReference>
<gene>
    <name evidence="5" type="primary">LOC107223065</name>
</gene>
<accession>A0A6J0BUS0</accession>
<dbReference type="GO" id="GO:0005829">
    <property type="term" value="C:cytosol"/>
    <property type="evidence" value="ECO:0007669"/>
    <property type="project" value="TreeGrafter"/>
</dbReference>
<dbReference type="Proteomes" id="UP000829291">
    <property type="component" value="Chromosome 6"/>
</dbReference>
<dbReference type="InterPro" id="IPR000626">
    <property type="entry name" value="Ubiquitin-like_dom"/>
</dbReference>
<dbReference type="PROSITE" id="PS50053">
    <property type="entry name" value="UBIQUITIN_2"/>
    <property type="match status" value="1"/>
</dbReference>
<dbReference type="RefSeq" id="XP_015518124.2">
    <property type="nucleotide sequence ID" value="XM_015662638.2"/>
</dbReference>
<feature type="compositionally biased region" description="Low complexity" evidence="1">
    <location>
        <begin position="221"/>
        <end position="231"/>
    </location>
</feature>
<organism evidence="5">
    <name type="scientific">Neodiprion lecontei</name>
    <name type="common">Redheaded pine sawfly</name>
    <dbReference type="NCBI Taxonomy" id="441921"/>
    <lineage>
        <taxon>Eukaryota</taxon>
        <taxon>Metazoa</taxon>
        <taxon>Ecdysozoa</taxon>
        <taxon>Arthropoda</taxon>
        <taxon>Hexapoda</taxon>
        <taxon>Insecta</taxon>
        <taxon>Pterygota</taxon>
        <taxon>Neoptera</taxon>
        <taxon>Endopterygota</taxon>
        <taxon>Hymenoptera</taxon>
        <taxon>Tenthredinoidea</taxon>
        <taxon>Diprionidae</taxon>
        <taxon>Diprioninae</taxon>
        <taxon>Neodiprion</taxon>
    </lineage>
</organism>
<feature type="domain" description="UBA" evidence="2">
    <location>
        <begin position="310"/>
        <end position="353"/>
    </location>
</feature>
<sequence length="357" mass="37989">MASKLILGVRLTPQSFTTVKLDHVNLDNKVEHLKTEAALKVNLPKECLELIYCGCILEDDATLASCGLKSGVMIHVLKKKEPEVLVPAKPISEASVLHLASAFRSFNVNPALRSALHRLSKRPEVIENIISSSPGLSDDSVAIAMLQDPDLMAHFTDPDTVRRIAELHPCLVEAAQHIAAAVHEEAHSNSAGTSNASTSSTHHTAYSYSLDNMSDDEEMAGDSSQSSDSAQPTGLSRNQSNSAITTAQLAAALVRAGARGFPLSNSSSTSGGGSSTRVITTEMFSQAMQHAFSSGPTQPLIPPLPPVLPQPSELQTQLTQMHEMGLQDDTVNVQALQFTNGDVQAAIELVFSGFSDT</sequence>
<dbReference type="Pfam" id="PF00240">
    <property type="entry name" value="ubiquitin"/>
    <property type="match status" value="1"/>
</dbReference>
<evidence type="ECO:0000256" key="1">
    <source>
        <dbReference type="SAM" id="MobiDB-lite"/>
    </source>
</evidence>
<evidence type="ECO:0000259" key="2">
    <source>
        <dbReference type="PROSITE" id="PS50030"/>
    </source>
</evidence>
<reference evidence="5" key="1">
    <citation type="submission" date="2025-08" db="UniProtKB">
        <authorList>
            <consortium name="RefSeq"/>
        </authorList>
    </citation>
    <scope>IDENTIFICATION</scope>
    <source>
        <tissue evidence="5">Thorax and Abdomen</tissue>
    </source>
</reference>
<dbReference type="InterPro" id="IPR009060">
    <property type="entry name" value="UBA-like_sf"/>
</dbReference>
<dbReference type="PANTHER" id="PTHR10677">
    <property type="entry name" value="UBIQUILIN"/>
    <property type="match status" value="1"/>
</dbReference>
<dbReference type="KEGG" id="nlo:107223065"/>
<dbReference type="GO" id="GO:0031593">
    <property type="term" value="F:polyubiquitin modification-dependent protein binding"/>
    <property type="evidence" value="ECO:0007669"/>
    <property type="project" value="TreeGrafter"/>
</dbReference>
<dbReference type="InterPro" id="IPR015496">
    <property type="entry name" value="Ubiquilin"/>
</dbReference>
<dbReference type="InterPro" id="IPR029071">
    <property type="entry name" value="Ubiquitin-like_domsf"/>
</dbReference>
<keyword evidence="4" id="KW-1185">Reference proteome</keyword>
<dbReference type="Gene3D" id="1.10.8.10">
    <property type="entry name" value="DNA helicase RuvA subunit, C-terminal domain"/>
    <property type="match status" value="1"/>
</dbReference>
<feature type="domain" description="Ubiquitin-like" evidence="3">
    <location>
        <begin position="5"/>
        <end position="83"/>
    </location>
</feature>
<dbReference type="OrthoDB" id="10016665at2759"/>